<dbReference type="VEuPathDB" id="TrichDB:TRFO_13297"/>
<dbReference type="InterPro" id="IPR050341">
    <property type="entry name" value="PP1_catalytic_subunit"/>
</dbReference>
<evidence type="ECO:0000313" key="5">
    <source>
        <dbReference type="Proteomes" id="UP000179807"/>
    </source>
</evidence>
<dbReference type="InterPro" id="IPR006186">
    <property type="entry name" value="Ser/Thr-sp_prot-phosphatase"/>
</dbReference>
<comment type="catalytic activity">
    <reaction evidence="1">
        <text>O-phospho-L-threonyl-[protein] + H2O = L-threonyl-[protein] + phosphate</text>
        <dbReference type="Rhea" id="RHEA:47004"/>
        <dbReference type="Rhea" id="RHEA-COMP:11060"/>
        <dbReference type="Rhea" id="RHEA-COMP:11605"/>
        <dbReference type="ChEBI" id="CHEBI:15377"/>
        <dbReference type="ChEBI" id="CHEBI:30013"/>
        <dbReference type="ChEBI" id="CHEBI:43474"/>
        <dbReference type="ChEBI" id="CHEBI:61977"/>
        <dbReference type="EC" id="3.1.3.16"/>
    </reaction>
</comment>
<accession>A0A1J4KYF3</accession>
<feature type="region of interest" description="Disordered" evidence="2">
    <location>
        <begin position="481"/>
        <end position="510"/>
    </location>
</feature>
<protein>
    <recommendedName>
        <fullName evidence="1">Serine/threonine-protein phosphatase</fullName>
        <ecNumber evidence="1">3.1.3.16</ecNumber>
    </recommendedName>
</protein>
<dbReference type="GeneID" id="94831865"/>
<dbReference type="InterPro" id="IPR029052">
    <property type="entry name" value="Metallo-depent_PP-like"/>
</dbReference>
<sequence length="559" mass="63619">MFYEPDTPHEYILAAYQNLLGISPSLVCQVGQLIPIPSFEECILEDLCRCSLNIIPNIPLIIDIDGPVTVIGDLHGDIFDLIRLLSLNLPPPHMKYLFLGDYVDRGQFSVEVVTIILALLCKYPDRIFVLRGNHEVSILNASYGFRNELQVNNYSNNLWQLFNDVFNYLPFAAIINQKIFCVHGGLSPELTSLDDIRNIQRPISPLDHELLIDLIWSDPSPSATEFTPSLRGSGKLFGPQQVNKFLEDFHFTAIFRAHQCIHDGVAKFENTELYTIFSASNYCVTKPNNCGFMRVDQNGNFTAFSLPPVSLLQRQNTSLIQCPTMFIPVLLLQKLDENRFTETDMNNEIVELNEIKFGQDEELPDPNNTQNLSTEQVQLFAQQNLNPDDCQDYRETAQPNLQQGKSIVTLEPGKTRIRNYSPIPKQKHLSSSFRLHSARMQLSQSINSTLATKTREWANTSLNCSNHLCMSDKGVRREYCSDTEKDSNQQLNENEIDPENDETEDGKVSNSKLMTATKVKSYICHQPNNLVHRKRKFMMKTITPPPKTNNMKTLLPPLC</sequence>
<dbReference type="Pfam" id="PF00149">
    <property type="entry name" value="Metallophos"/>
    <property type="match status" value="1"/>
</dbReference>
<gene>
    <name evidence="4" type="ORF">TRFO_13297</name>
</gene>
<feature type="compositionally biased region" description="Acidic residues" evidence="2">
    <location>
        <begin position="494"/>
        <end position="504"/>
    </location>
</feature>
<dbReference type="EC" id="3.1.3.16" evidence="1"/>
<dbReference type="RefSeq" id="XP_068369425.1">
    <property type="nucleotide sequence ID" value="XM_068497161.1"/>
</dbReference>
<evidence type="ECO:0000313" key="4">
    <source>
        <dbReference type="EMBL" id="OHT16289.1"/>
    </source>
</evidence>
<dbReference type="Proteomes" id="UP000179807">
    <property type="component" value="Unassembled WGS sequence"/>
</dbReference>
<dbReference type="GO" id="GO:0005737">
    <property type="term" value="C:cytoplasm"/>
    <property type="evidence" value="ECO:0007669"/>
    <property type="project" value="TreeGrafter"/>
</dbReference>
<evidence type="ECO:0000256" key="1">
    <source>
        <dbReference type="RuleBase" id="RU004273"/>
    </source>
</evidence>
<evidence type="ECO:0000256" key="2">
    <source>
        <dbReference type="SAM" id="MobiDB-lite"/>
    </source>
</evidence>
<reference evidence="4" key="1">
    <citation type="submission" date="2016-10" db="EMBL/GenBank/DDBJ databases">
        <authorList>
            <person name="Benchimol M."/>
            <person name="Almeida L.G."/>
            <person name="Vasconcelos A.T."/>
            <person name="Perreira-Neves A."/>
            <person name="Rosa I.A."/>
            <person name="Tasca T."/>
            <person name="Bogo M.R."/>
            <person name="de Souza W."/>
        </authorList>
    </citation>
    <scope>NUCLEOTIDE SEQUENCE [LARGE SCALE GENOMIC DNA]</scope>
    <source>
        <strain evidence="4">K</strain>
    </source>
</reference>
<dbReference type="PANTHER" id="PTHR11668">
    <property type="entry name" value="SERINE/THREONINE PROTEIN PHOSPHATASE"/>
    <property type="match status" value="1"/>
</dbReference>
<dbReference type="InterPro" id="IPR004843">
    <property type="entry name" value="Calcineurin-like_PHP"/>
</dbReference>
<dbReference type="AlphaFoldDB" id="A0A1J4KYF3"/>
<dbReference type="SUPFAM" id="SSF56300">
    <property type="entry name" value="Metallo-dependent phosphatases"/>
    <property type="match status" value="1"/>
</dbReference>
<dbReference type="PROSITE" id="PS00125">
    <property type="entry name" value="SER_THR_PHOSPHATASE"/>
    <property type="match status" value="1"/>
</dbReference>
<dbReference type="GO" id="GO:0004722">
    <property type="term" value="F:protein serine/threonine phosphatase activity"/>
    <property type="evidence" value="ECO:0007669"/>
    <property type="project" value="UniProtKB-EC"/>
</dbReference>
<dbReference type="PRINTS" id="PR00114">
    <property type="entry name" value="STPHPHTASE"/>
</dbReference>
<dbReference type="SMART" id="SM00156">
    <property type="entry name" value="PP2Ac"/>
    <property type="match status" value="1"/>
</dbReference>
<keyword evidence="1" id="KW-0378">Hydrolase</keyword>
<organism evidence="4 5">
    <name type="scientific">Tritrichomonas foetus</name>
    <dbReference type="NCBI Taxonomy" id="1144522"/>
    <lineage>
        <taxon>Eukaryota</taxon>
        <taxon>Metamonada</taxon>
        <taxon>Parabasalia</taxon>
        <taxon>Tritrichomonadida</taxon>
        <taxon>Tritrichomonadidae</taxon>
        <taxon>Tritrichomonas</taxon>
    </lineage>
</organism>
<feature type="domain" description="Serine/threonine specific protein phosphatases" evidence="3">
    <location>
        <begin position="130"/>
        <end position="135"/>
    </location>
</feature>
<dbReference type="EMBL" id="MLAK01000123">
    <property type="protein sequence ID" value="OHT16289.1"/>
    <property type="molecule type" value="Genomic_DNA"/>
</dbReference>
<dbReference type="PANTHER" id="PTHR11668:SF494">
    <property type="entry name" value="PROTEIN PHOSPHATASE, PUTATIVE-RELATED"/>
    <property type="match status" value="1"/>
</dbReference>
<keyword evidence="5" id="KW-1185">Reference proteome</keyword>
<comment type="caution">
    <text evidence="4">The sequence shown here is derived from an EMBL/GenBank/DDBJ whole genome shotgun (WGS) entry which is preliminary data.</text>
</comment>
<name>A0A1J4KYF3_9EUKA</name>
<comment type="similarity">
    <text evidence="1">Belongs to the PPP phosphatase family.</text>
</comment>
<evidence type="ECO:0000259" key="3">
    <source>
        <dbReference type="PROSITE" id="PS00125"/>
    </source>
</evidence>
<proteinExistence type="inferred from homology"/>
<dbReference type="Gene3D" id="3.60.21.10">
    <property type="match status" value="1"/>
</dbReference>
<dbReference type="CDD" id="cd00144">
    <property type="entry name" value="MPP_PPP_family"/>
    <property type="match status" value="1"/>
</dbReference>
<dbReference type="GO" id="GO:0005634">
    <property type="term" value="C:nucleus"/>
    <property type="evidence" value="ECO:0007669"/>
    <property type="project" value="TreeGrafter"/>
</dbReference>